<accession>A0A926JRJ3</accession>
<feature type="transmembrane region" description="Helical" evidence="1">
    <location>
        <begin position="44"/>
        <end position="61"/>
    </location>
</feature>
<proteinExistence type="predicted"/>
<dbReference type="EMBL" id="JACVDC010000018">
    <property type="protein sequence ID" value="MBC9795972.1"/>
    <property type="molecule type" value="Genomic_DNA"/>
</dbReference>
<keyword evidence="3" id="KW-1185">Reference proteome</keyword>
<evidence type="ECO:0000313" key="3">
    <source>
        <dbReference type="Proteomes" id="UP000653730"/>
    </source>
</evidence>
<organism evidence="2 3">
    <name type="scientific">Sinomicrobium weinanense</name>
    <dbReference type="NCBI Taxonomy" id="2842200"/>
    <lineage>
        <taxon>Bacteria</taxon>
        <taxon>Pseudomonadati</taxon>
        <taxon>Bacteroidota</taxon>
        <taxon>Flavobacteriia</taxon>
        <taxon>Flavobacteriales</taxon>
        <taxon>Flavobacteriaceae</taxon>
        <taxon>Sinomicrobium</taxon>
    </lineage>
</organism>
<dbReference type="RefSeq" id="WP_187965122.1">
    <property type="nucleotide sequence ID" value="NZ_JACVDC010000018.1"/>
</dbReference>
<evidence type="ECO:0000313" key="2">
    <source>
        <dbReference type="EMBL" id="MBC9795972.1"/>
    </source>
</evidence>
<name>A0A926JRJ3_9FLAO</name>
<gene>
    <name evidence="2" type="ORF">IBL28_08345</name>
</gene>
<evidence type="ECO:0000256" key="1">
    <source>
        <dbReference type="SAM" id="Phobius"/>
    </source>
</evidence>
<dbReference type="Proteomes" id="UP000653730">
    <property type="component" value="Unassembled WGS sequence"/>
</dbReference>
<keyword evidence="1" id="KW-0812">Transmembrane</keyword>
<comment type="caution">
    <text evidence="2">The sequence shown here is derived from an EMBL/GenBank/DDBJ whole genome shotgun (WGS) entry which is preliminary data.</text>
</comment>
<sequence>MTTLITLISFLGFYAHYQASKKALLSRTLRVEQWMQANRKQSRVVGLLFLLMAVVLSVFYYGFGAGVFAFFVILMTVGSLIVLLAPLRFVGYRTLALILILALTFEYL</sequence>
<reference evidence="2 3" key="1">
    <citation type="submission" date="2020-09" db="EMBL/GenBank/DDBJ databases">
        <title>Sinomicrobium weinanense sp. nov., a halophilic bacteria isolated from saline-alkali soil.</title>
        <authorList>
            <person name="Wu P."/>
            <person name="Ren H."/>
            <person name="Mei Y."/>
            <person name="Liang Y."/>
            <person name="Chen Z."/>
        </authorList>
    </citation>
    <scope>NUCLEOTIDE SEQUENCE [LARGE SCALE GENOMIC DNA]</scope>
    <source>
        <strain evidence="2 3">FJxs</strain>
    </source>
</reference>
<feature type="transmembrane region" description="Helical" evidence="1">
    <location>
        <begin position="67"/>
        <end position="85"/>
    </location>
</feature>
<keyword evidence="1" id="KW-0472">Membrane</keyword>
<keyword evidence="1" id="KW-1133">Transmembrane helix</keyword>
<evidence type="ECO:0008006" key="4">
    <source>
        <dbReference type="Google" id="ProtNLM"/>
    </source>
</evidence>
<dbReference type="AlphaFoldDB" id="A0A926JRJ3"/>
<protein>
    <recommendedName>
        <fullName evidence="4">DUF3325 domain-containing protein</fullName>
    </recommendedName>
</protein>